<evidence type="ECO:0000313" key="2">
    <source>
        <dbReference type="Proteomes" id="UP001151529"/>
    </source>
</evidence>
<sequence length="91" mass="9935">MKSKSIFSPQNPCLKSFFSAPLESLMATSLELNDDSVCSNPQQTETIENPSETALLGEPRGYLSGEAHVERAWGHWSKLGRPKLIVAPYGG</sequence>
<gene>
    <name evidence="1" type="ORF">OIU85_008915</name>
</gene>
<dbReference type="AlphaFoldDB" id="A0A9Q0SIT1"/>
<keyword evidence="2" id="KW-1185">Reference proteome</keyword>
<evidence type="ECO:0000313" key="1">
    <source>
        <dbReference type="EMBL" id="KAJ6678380.1"/>
    </source>
</evidence>
<comment type="caution">
    <text evidence="1">The sequence shown here is derived from an EMBL/GenBank/DDBJ whole genome shotgun (WGS) entry which is preliminary data.</text>
</comment>
<organism evidence="1 2">
    <name type="scientific">Salix viminalis</name>
    <name type="common">Common osier</name>
    <name type="synonym">Basket willow</name>
    <dbReference type="NCBI Taxonomy" id="40686"/>
    <lineage>
        <taxon>Eukaryota</taxon>
        <taxon>Viridiplantae</taxon>
        <taxon>Streptophyta</taxon>
        <taxon>Embryophyta</taxon>
        <taxon>Tracheophyta</taxon>
        <taxon>Spermatophyta</taxon>
        <taxon>Magnoliopsida</taxon>
        <taxon>eudicotyledons</taxon>
        <taxon>Gunneridae</taxon>
        <taxon>Pentapetalae</taxon>
        <taxon>rosids</taxon>
        <taxon>fabids</taxon>
        <taxon>Malpighiales</taxon>
        <taxon>Salicaceae</taxon>
        <taxon>Saliceae</taxon>
        <taxon>Salix</taxon>
    </lineage>
</organism>
<name>A0A9Q0SIT1_SALVM</name>
<reference evidence="1" key="2">
    <citation type="journal article" date="2023" name="Int. J. Mol. Sci.">
        <title>De Novo Assembly and Annotation of 11 Diverse Shrub Willow (Salix) Genomes Reveals Novel Gene Organization in Sex-Linked Regions.</title>
        <authorList>
            <person name="Hyden B."/>
            <person name="Feng K."/>
            <person name="Yates T.B."/>
            <person name="Jawdy S."/>
            <person name="Cereghino C."/>
            <person name="Smart L.B."/>
            <person name="Muchero W."/>
        </authorList>
    </citation>
    <scope>NUCLEOTIDE SEQUENCE [LARGE SCALE GENOMIC DNA]</scope>
    <source>
        <tissue evidence="1">Shoot tip</tissue>
    </source>
</reference>
<dbReference type="EMBL" id="JAPFFL010000014">
    <property type="protein sequence ID" value="KAJ6678380.1"/>
    <property type="molecule type" value="Genomic_DNA"/>
</dbReference>
<reference evidence="1" key="1">
    <citation type="submission" date="2022-11" db="EMBL/GenBank/DDBJ databases">
        <authorList>
            <person name="Hyden B.L."/>
            <person name="Feng K."/>
            <person name="Yates T."/>
            <person name="Jawdy S."/>
            <person name="Smart L.B."/>
            <person name="Muchero W."/>
        </authorList>
    </citation>
    <scope>NUCLEOTIDE SEQUENCE</scope>
    <source>
        <tissue evidence="1">Shoot tip</tissue>
    </source>
</reference>
<accession>A0A9Q0SIT1</accession>
<protein>
    <submittedName>
        <fullName evidence="1">Uncharacterized protein</fullName>
    </submittedName>
</protein>
<dbReference type="Proteomes" id="UP001151529">
    <property type="component" value="Chromosome 7"/>
</dbReference>
<proteinExistence type="predicted"/>